<protein>
    <recommendedName>
        <fullName evidence="2">PepSY domain-containing protein</fullName>
    </recommendedName>
</protein>
<proteinExistence type="predicted"/>
<dbReference type="AlphaFoldDB" id="A0A382DQ27"/>
<dbReference type="EMBL" id="UINC01040344">
    <property type="protein sequence ID" value="SVB40084.1"/>
    <property type="molecule type" value="Genomic_DNA"/>
</dbReference>
<accession>A0A382DQ27</accession>
<organism evidence="1">
    <name type="scientific">marine metagenome</name>
    <dbReference type="NCBI Taxonomy" id="408172"/>
    <lineage>
        <taxon>unclassified sequences</taxon>
        <taxon>metagenomes</taxon>
        <taxon>ecological metagenomes</taxon>
    </lineage>
</organism>
<gene>
    <name evidence="1" type="ORF">METZ01_LOCUS192938</name>
</gene>
<reference evidence="1" key="1">
    <citation type="submission" date="2018-05" db="EMBL/GenBank/DDBJ databases">
        <authorList>
            <person name="Lanie J.A."/>
            <person name="Ng W.-L."/>
            <person name="Kazmierczak K.M."/>
            <person name="Andrzejewski T.M."/>
            <person name="Davidsen T.M."/>
            <person name="Wayne K.J."/>
            <person name="Tettelin H."/>
            <person name="Glass J.I."/>
            <person name="Rusch D."/>
            <person name="Podicherti R."/>
            <person name="Tsui H.-C.T."/>
            <person name="Winkler M.E."/>
        </authorList>
    </citation>
    <scope>NUCLEOTIDE SEQUENCE</scope>
</reference>
<sequence length="163" mass="18911">MKKNGRSKLIRRTHMYLALFLTPWVLVFALSSVIFNHFKFFSGGKPLSPFEQEAELPYEAVFSDDIEPREAGLQILRDLDREGAFFVARNQKLTAKRFTVNRNWAIGPERIHYLPQEKKVIVERQKVTPSALLVGLHLKHGVRHPGIAANLWRSSLAWRHFFC</sequence>
<evidence type="ECO:0000313" key="1">
    <source>
        <dbReference type="EMBL" id="SVB40084.1"/>
    </source>
</evidence>
<evidence type="ECO:0008006" key="2">
    <source>
        <dbReference type="Google" id="ProtNLM"/>
    </source>
</evidence>
<name>A0A382DQ27_9ZZZZ</name>